<dbReference type="AlphaFoldDB" id="A0A381XL23"/>
<proteinExistence type="predicted"/>
<evidence type="ECO:0000313" key="1">
    <source>
        <dbReference type="EMBL" id="SVA65202.1"/>
    </source>
</evidence>
<organism evidence="1">
    <name type="scientific">marine metagenome</name>
    <dbReference type="NCBI Taxonomy" id="408172"/>
    <lineage>
        <taxon>unclassified sequences</taxon>
        <taxon>metagenomes</taxon>
        <taxon>ecological metagenomes</taxon>
    </lineage>
</organism>
<accession>A0A381XL23</accession>
<protein>
    <submittedName>
        <fullName evidence="1">Uncharacterized protein</fullName>
    </submittedName>
</protein>
<dbReference type="EMBL" id="UINC01015495">
    <property type="protein sequence ID" value="SVA65202.1"/>
    <property type="molecule type" value="Genomic_DNA"/>
</dbReference>
<gene>
    <name evidence="1" type="ORF">METZ01_LOCUS118056</name>
</gene>
<reference evidence="1" key="1">
    <citation type="submission" date="2018-05" db="EMBL/GenBank/DDBJ databases">
        <authorList>
            <person name="Lanie J.A."/>
            <person name="Ng W.-L."/>
            <person name="Kazmierczak K.M."/>
            <person name="Andrzejewski T.M."/>
            <person name="Davidsen T.M."/>
            <person name="Wayne K.J."/>
            <person name="Tettelin H."/>
            <person name="Glass J.I."/>
            <person name="Rusch D."/>
            <person name="Podicherti R."/>
            <person name="Tsui H.-C.T."/>
            <person name="Winkler M.E."/>
        </authorList>
    </citation>
    <scope>NUCLEOTIDE SEQUENCE</scope>
</reference>
<name>A0A381XL23_9ZZZZ</name>
<sequence>MKKKVGKRKGKGWRKRSPRCTLCTTYRWLGNTKERKRHSYYRQMGEKDEGKAF</sequence>